<feature type="transmembrane region" description="Helical" evidence="7">
    <location>
        <begin position="138"/>
        <end position="164"/>
    </location>
</feature>
<dbReference type="AlphaFoldDB" id="A0A4P7MTA1"/>
<evidence type="ECO:0000313" key="9">
    <source>
        <dbReference type="Proteomes" id="UP000294847"/>
    </source>
</evidence>
<gene>
    <name evidence="8" type="ORF">PoMZ_09167</name>
</gene>
<feature type="transmembrane region" description="Helical" evidence="7">
    <location>
        <begin position="231"/>
        <end position="251"/>
    </location>
</feature>
<dbReference type="FunFam" id="1.20.1250.20:FF:000196">
    <property type="entry name" value="MFS toxin efflux pump (AflT)"/>
    <property type="match status" value="1"/>
</dbReference>
<feature type="transmembrane region" description="Helical" evidence="7">
    <location>
        <begin position="206"/>
        <end position="225"/>
    </location>
</feature>
<feature type="transmembrane region" description="Helical" evidence="7">
    <location>
        <begin position="263"/>
        <end position="282"/>
    </location>
</feature>
<dbReference type="Gene3D" id="1.20.1720.10">
    <property type="entry name" value="Multidrug resistance protein D"/>
    <property type="match status" value="1"/>
</dbReference>
<feature type="transmembrane region" description="Helical" evidence="7">
    <location>
        <begin position="294"/>
        <end position="314"/>
    </location>
</feature>
<accession>A0A4P7MTA1</accession>
<reference evidence="8 9" key="1">
    <citation type="journal article" date="2019" name="Mol. Biol. Evol.">
        <title>Blast fungal genomes show frequent chromosomal changes, gene gains and losses, and effector gene turnover.</title>
        <authorList>
            <person name="Gomez Luciano L.B."/>
            <person name="Jason Tsai I."/>
            <person name="Chuma I."/>
            <person name="Tosa Y."/>
            <person name="Chen Y.H."/>
            <person name="Li J.Y."/>
            <person name="Li M.Y."/>
            <person name="Jade Lu M.Y."/>
            <person name="Nakayashiki H."/>
            <person name="Li W.H."/>
        </authorList>
    </citation>
    <scope>NUCLEOTIDE SEQUENCE [LARGE SCALE GENOMIC DNA]</scope>
    <source>
        <strain evidence="8">MZ5-1-6</strain>
    </source>
</reference>
<dbReference type="PROSITE" id="PS50850">
    <property type="entry name" value="MFS"/>
    <property type="match status" value="1"/>
</dbReference>
<dbReference type="SUPFAM" id="SSF103473">
    <property type="entry name" value="MFS general substrate transporter"/>
    <property type="match status" value="1"/>
</dbReference>
<dbReference type="InterPro" id="IPR020846">
    <property type="entry name" value="MFS_dom"/>
</dbReference>
<dbReference type="InterPro" id="IPR036259">
    <property type="entry name" value="MFS_trans_sf"/>
</dbReference>
<evidence type="ECO:0000256" key="1">
    <source>
        <dbReference type="ARBA" id="ARBA00004141"/>
    </source>
</evidence>
<feature type="transmembrane region" description="Helical" evidence="7">
    <location>
        <begin position="548"/>
        <end position="570"/>
    </location>
</feature>
<dbReference type="GO" id="GO:0005886">
    <property type="term" value="C:plasma membrane"/>
    <property type="evidence" value="ECO:0007669"/>
    <property type="project" value="TreeGrafter"/>
</dbReference>
<evidence type="ECO:0000256" key="4">
    <source>
        <dbReference type="ARBA" id="ARBA00022989"/>
    </source>
</evidence>
<feature type="transmembrane region" description="Helical" evidence="7">
    <location>
        <begin position="621"/>
        <end position="638"/>
    </location>
</feature>
<evidence type="ECO:0000256" key="2">
    <source>
        <dbReference type="ARBA" id="ARBA00022448"/>
    </source>
</evidence>
<proteinExistence type="predicted"/>
<keyword evidence="2" id="KW-0813">Transport</keyword>
<dbReference type="FunFam" id="1.20.1720.10:FF:000012">
    <property type="entry name" value="MFS toxin efflux pump (AflT)"/>
    <property type="match status" value="1"/>
</dbReference>
<dbReference type="PANTHER" id="PTHR23501">
    <property type="entry name" value="MAJOR FACILITATOR SUPERFAMILY"/>
    <property type="match status" value="1"/>
</dbReference>
<dbReference type="GO" id="GO:0022857">
    <property type="term" value="F:transmembrane transporter activity"/>
    <property type="evidence" value="ECO:0007669"/>
    <property type="project" value="InterPro"/>
</dbReference>
<name>A0A4P7MTA1_PYROR</name>
<dbReference type="PANTHER" id="PTHR23501:SF199">
    <property type="entry name" value="MFS EFFLUX TRANSPORTER INPD-RELATED"/>
    <property type="match status" value="1"/>
</dbReference>
<feature type="transmembrane region" description="Helical" evidence="7">
    <location>
        <begin position="455"/>
        <end position="478"/>
    </location>
</feature>
<organism evidence="8 9">
    <name type="scientific">Pyricularia oryzae</name>
    <name type="common">Rice blast fungus</name>
    <name type="synonym">Magnaporthe oryzae</name>
    <dbReference type="NCBI Taxonomy" id="318829"/>
    <lineage>
        <taxon>Eukaryota</taxon>
        <taxon>Fungi</taxon>
        <taxon>Dikarya</taxon>
        <taxon>Ascomycota</taxon>
        <taxon>Pezizomycotina</taxon>
        <taxon>Sordariomycetes</taxon>
        <taxon>Sordariomycetidae</taxon>
        <taxon>Magnaporthales</taxon>
        <taxon>Pyriculariaceae</taxon>
        <taxon>Pyricularia</taxon>
    </lineage>
</organism>
<keyword evidence="3 7" id="KW-0812">Transmembrane</keyword>
<dbReference type="Gene3D" id="1.20.1250.20">
    <property type="entry name" value="MFS general substrate transporter like domains"/>
    <property type="match status" value="1"/>
</dbReference>
<protein>
    <submittedName>
        <fullName evidence="8">Uncharacterized protein</fullName>
    </submittedName>
</protein>
<dbReference type="InterPro" id="IPR011701">
    <property type="entry name" value="MFS"/>
</dbReference>
<sequence>MAYQAVPLTPYGEGISSAHTIAASSSANSYTAAKQETDQQYCGADCRCKESGVECKMVPDRLTSPALSTADSGYHDSFFDARERNSEDGPSTAVAASGGPDDKREKNDDEGRVSAGTTAHEDYATREDGAPYITGLKLFLVMTALCMSVFLMALDSAIIAVAIPKITDEFNSLGDVGWYGSAYLLTVSALQLFFGKLYTFYSIKLIYFTAIGLFELGSLICGAAKSSLILILGRAIAGIGSAGLFSGSLIILAHSVPMARRPLFTGILGSMYGIAVVAGPLLGGVFTDKATWRWCFYINLPFGAISVLAIAFWFREPHRSAAPGRQEQEQQQLKTGECCPWRTRIKQFDPAGTVVFMPAVISLLLALQWAGTEYAWGDARIIALLAIFGVLAAVWLGLQWWQDEHATVPPRIIKKRTVWAACIYAFAGGGAFISSSYFIPIWFQAVQGVSAVESGIRILPFLLALVVASLFAGAVVTIWGYYAPFLWISTVVMSVGFGLLSTWNPRTKQPIWIGYQVVAGAGVGFGMQQPVIAVQTVLDIEDVPMGTSVIVFVQSLGGAIFVSIAESIFVNKLVAYLQTVFPGMDPKLIFTAGATELRKSVPRDLLARVIRGYSDALTRTLLMSAVLAAASVFGSLAIEWRSVKGRHITGAMA</sequence>
<dbReference type="PRINTS" id="PR01036">
    <property type="entry name" value="TCRTETB"/>
</dbReference>
<dbReference type="Pfam" id="PF07690">
    <property type="entry name" value="MFS_1"/>
    <property type="match status" value="1"/>
</dbReference>
<dbReference type="CDD" id="cd17502">
    <property type="entry name" value="MFS_Azr1_MDR_like"/>
    <property type="match status" value="1"/>
</dbReference>
<feature type="transmembrane region" description="Helical" evidence="7">
    <location>
        <begin position="418"/>
        <end position="443"/>
    </location>
</feature>
<keyword evidence="5 7" id="KW-0472">Membrane</keyword>
<feature type="transmembrane region" description="Helical" evidence="7">
    <location>
        <begin position="509"/>
        <end position="527"/>
    </location>
</feature>
<comment type="subcellular location">
    <subcellularLocation>
        <location evidence="1">Membrane</location>
        <topology evidence="1">Multi-pass membrane protein</topology>
    </subcellularLocation>
</comment>
<dbReference type="EMBL" id="CP034204">
    <property type="protein sequence ID" value="QBZ53487.1"/>
    <property type="molecule type" value="Genomic_DNA"/>
</dbReference>
<keyword evidence="4 7" id="KW-1133">Transmembrane helix</keyword>
<feature type="compositionally biased region" description="Basic and acidic residues" evidence="6">
    <location>
        <begin position="100"/>
        <end position="112"/>
    </location>
</feature>
<dbReference type="Proteomes" id="UP000294847">
    <property type="component" value="Chromosome 1"/>
</dbReference>
<evidence type="ECO:0000256" key="6">
    <source>
        <dbReference type="SAM" id="MobiDB-lite"/>
    </source>
</evidence>
<feature type="region of interest" description="Disordered" evidence="6">
    <location>
        <begin position="80"/>
        <end position="120"/>
    </location>
</feature>
<evidence type="ECO:0000313" key="8">
    <source>
        <dbReference type="EMBL" id="QBZ53487.1"/>
    </source>
</evidence>
<feature type="transmembrane region" description="Helical" evidence="7">
    <location>
        <begin position="485"/>
        <end position="503"/>
    </location>
</feature>
<feature type="transmembrane region" description="Helical" evidence="7">
    <location>
        <begin position="381"/>
        <end position="398"/>
    </location>
</feature>
<evidence type="ECO:0000256" key="7">
    <source>
        <dbReference type="SAM" id="Phobius"/>
    </source>
</evidence>
<evidence type="ECO:0000256" key="5">
    <source>
        <dbReference type="ARBA" id="ARBA00023136"/>
    </source>
</evidence>
<feature type="transmembrane region" description="Helical" evidence="7">
    <location>
        <begin position="176"/>
        <end position="194"/>
    </location>
</feature>
<evidence type="ECO:0000256" key="3">
    <source>
        <dbReference type="ARBA" id="ARBA00022692"/>
    </source>
</evidence>
<feature type="transmembrane region" description="Helical" evidence="7">
    <location>
        <begin position="351"/>
        <end position="369"/>
    </location>
</feature>